<evidence type="ECO:0000313" key="1">
    <source>
        <dbReference type="EMBL" id="ELQ74775.1"/>
    </source>
</evidence>
<sequence>VQFERPQWSHNAARHAIYFRPAVILAEFAHELESSQQKISDWCGRWRMSLSIGKCGTMVFGPKEVHGICFKELPFPTIDSYTYLGLPLTPNLDLNVVIRDEKEKAVRAHRGMRPFLTMKSVPATIKMQLVKSVLLPISTYGC</sequence>
<dbReference type="AlphaFoldDB" id="L7JTZ7"/>
<dbReference type="VEuPathDB" id="MicrosporidiaDB:THOM_2304"/>
<gene>
    <name evidence="1" type="ORF">THOM_2304</name>
</gene>
<feature type="non-terminal residue" evidence="1">
    <location>
        <position position="1"/>
    </location>
</feature>
<dbReference type="InParanoid" id="L7JTZ7"/>
<dbReference type="OrthoDB" id="5534248at2759"/>
<reference evidence="1 2" key="1">
    <citation type="journal article" date="2012" name="PLoS Pathog.">
        <title>The genome of the obligate intracellular parasite Trachipleistophora hominis: new insights into microsporidian genome dynamics and reductive evolution.</title>
        <authorList>
            <person name="Heinz E."/>
            <person name="Williams T.A."/>
            <person name="Nakjang S."/>
            <person name="Noel C.J."/>
            <person name="Swan D.C."/>
            <person name="Goldberg A.V."/>
            <person name="Harris S.R."/>
            <person name="Weinmaier T."/>
            <person name="Markert S."/>
            <person name="Becher D."/>
            <person name="Bernhardt J."/>
            <person name="Dagan T."/>
            <person name="Hacker C."/>
            <person name="Lucocq J.M."/>
            <person name="Schweder T."/>
            <person name="Rattei T."/>
            <person name="Hall N."/>
            <person name="Hirt R.P."/>
            <person name="Embley T.M."/>
        </authorList>
    </citation>
    <scope>NUCLEOTIDE SEQUENCE [LARGE SCALE GENOMIC DNA]</scope>
</reference>
<organism evidence="1 2">
    <name type="scientific">Trachipleistophora hominis</name>
    <name type="common">Microsporidian parasite</name>
    <dbReference type="NCBI Taxonomy" id="72359"/>
    <lineage>
        <taxon>Eukaryota</taxon>
        <taxon>Fungi</taxon>
        <taxon>Fungi incertae sedis</taxon>
        <taxon>Microsporidia</taxon>
        <taxon>Pleistophoridae</taxon>
        <taxon>Trachipleistophora</taxon>
    </lineage>
</organism>
<dbReference type="HOGENOM" id="CLU_1820511_0_0_1"/>
<proteinExistence type="predicted"/>
<dbReference type="Proteomes" id="UP000011185">
    <property type="component" value="Unassembled WGS sequence"/>
</dbReference>
<accession>L7JTZ7</accession>
<protein>
    <submittedName>
        <fullName evidence="1">Uncharacterized protein</fullName>
    </submittedName>
</protein>
<evidence type="ECO:0000313" key="2">
    <source>
        <dbReference type="Proteomes" id="UP000011185"/>
    </source>
</evidence>
<dbReference type="EMBL" id="JH994024">
    <property type="protein sequence ID" value="ELQ74775.1"/>
    <property type="molecule type" value="Genomic_DNA"/>
</dbReference>
<keyword evidence="2" id="KW-1185">Reference proteome</keyword>
<name>L7JTZ7_TRAHO</name>